<evidence type="ECO:0000256" key="2">
    <source>
        <dbReference type="ARBA" id="ARBA00006375"/>
    </source>
</evidence>
<comment type="similarity">
    <text evidence="2 9">Belongs to the mitochondrial carrier (TC 2.A.29) family.</text>
</comment>
<dbReference type="PANTHER" id="PTHR45667">
    <property type="entry name" value="S-ADENOSYLMETHIONINE MITOCHONDRIAL CARRIER PROTEIN"/>
    <property type="match status" value="1"/>
</dbReference>
<keyword evidence="3 9" id="KW-0813">Transport</keyword>
<dbReference type="Gene3D" id="1.50.40.10">
    <property type="entry name" value="Mitochondrial carrier domain"/>
    <property type="match status" value="2"/>
</dbReference>
<organism evidence="10 11">
    <name type="scientific">Riccia sorocarpa</name>
    <dbReference type="NCBI Taxonomy" id="122646"/>
    <lineage>
        <taxon>Eukaryota</taxon>
        <taxon>Viridiplantae</taxon>
        <taxon>Streptophyta</taxon>
        <taxon>Embryophyta</taxon>
        <taxon>Marchantiophyta</taxon>
        <taxon>Marchantiopsida</taxon>
        <taxon>Marchantiidae</taxon>
        <taxon>Marchantiales</taxon>
        <taxon>Ricciaceae</taxon>
        <taxon>Riccia</taxon>
    </lineage>
</organism>
<evidence type="ECO:0000256" key="1">
    <source>
        <dbReference type="ARBA" id="ARBA00004141"/>
    </source>
</evidence>
<name>A0ABD3GQG5_9MARC</name>
<dbReference type="PRINTS" id="PR00926">
    <property type="entry name" value="MITOCARRIER"/>
</dbReference>
<evidence type="ECO:0000256" key="7">
    <source>
        <dbReference type="ARBA" id="ARBA00023136"/>
    </source>
</evidence>
<dbReference type="Proteomes" id="UP001633002">
    <property type="component" value="Unassembled WGS sequence"/>
</dbReference>
<gene>
    <name evidence="10" type="ORF">R1sor_023378</name>
</gene>
<evidence type="ECO:0000313" key="10">
    <source>
        <dbReference type="EMBL" id="KAL3680422.1"/>
    </source>
</evidence>
<evidence type="ECO:0000256" key="8">
    <source>
        <dbReference type="PROSITE-ProRule" id="PRU00282"/>
    </source>
</evidence>
<dbReference type="PROSITE" id="PS50920">
    <property type="entry name" value="SOLCAR"/>
    <property type="match status" value="3"/>
</dbReference>
<dbReference type="GO" id="GO:0016020">
    <property type="term" value="C:membrane"/>
    <property type="evidence" value="ECO:0007669"/>
    <property type="project" value="UniProtKB-SubCell"/>
</dbReference>
<sequence length="427" mass="47414">MGQKKLRFRSDEERISAVDEEWKADLDRGGDNSFVSKVYTVVRGAEGGSAGVEVRRKSAVPRSSRQDVKISFVSLPLGDVRDVDTKHDAAKFPWRWSWRLWLPFFDDAEPGEAETALNHVYAGTMARTASQVGIHPVDTVKTRLQVRDPPKKLRKWRQNISANAIGVGPVGIDNWLLKGPGDLFRGVTGAILGTIPNALLYFAAYEASKRKLKKLLPANWDGPIHVASASIGTVVASIVRVPADTMKHRVQAYMHSNVFEAFGSILATEGIAGLYRGFWPTLMRDVPEIAIQFGVYEKLRSFATEKRKVSKLTTPEHLLLGAFAGAIAATCTMPLDLVKTRQQCGVSASIPSIVVSVIHEKGVRGLFTGLGSRVLHVSLMSALFFSLFEYCKLVLKPGRDQYDSQIFPKIMVKRRDKIWKRQFVYTG</sequence>
<comment type="subcellular location">
    <subcellularLocation>
        <location evidence="1">Membrane</location>
        <topology evidence="1">Multi-pass membrane protein</topology>
    </subcellularLocation>
</comment>
<proteinExistence type="inferred from homology"/>
<dbReference type="AlphaFoldDB" id="A0ABD3GQG5"/>
<keyword evidence="11" id="KW-1185">Reference proteome</keyword>
<evidence type="ECO:0000256" key="3">
    <source>
        <dbReference type="ARBA" id="ARBA00022448"/>
    </source>
</evidence>
<protein>
    <recommendedName>
        <fullName evidence="12">Mitochondrial carrier protein</fullName>
    </recommendedName>
</protein>
<keyword evidence="5" id="KW-0677">Repeat</keyword>
<evidence type="ECO:0000256" key="5">
    <source>
        <dbReference type="ARBA" id="ARBA00022737"/>
    </source>
</evidence>
<feature type="repeat" description="Solcar" evidence="8">
    <location>
        <begin position="316"/>
        <end position="394"/>
    </location>
</feature>
<feature type="repeat" description="Solcar" evidence="8">
    <location>
        <begin position="220"/>
        <end position="302"/>
    </location>
</feature>
<accession>A0ABD3GQG5</accession>
<evidence type="ECO:0000256" key="4">
    <source>
        <dbReference type="ARBA" id="ARBA00022692"/>
    </source>
</evidence>
<evidence type="ECO:0008006" key="12">
    <source>
        <dbReference type="Google" id="ProtNLM"/>
    </source>
</evidence>
<dbReference type="Pfam" id="PF00153">
    <property type="entry name" value="Mito_carr"/>
    <property type="match status" value="3"/>
</dbReference>
<dbReference type="SUPFAM" id="SSF103506">
    <property type="entry name" value="Mitochondrial carrier"/>
    <property type="match status" value="1"/>
</dbReference>
<feature type="repeat" description="Solcar" evidence="8">
    <location>
        <begin position="114"/>
        <end position="211"/>
    </location>
</feature>
<evidence type="ECO:0000313" key="11">
    <source>
        <dbReference type="Proteomes" id="UP001633002"/>
    </source>
</evidence>
<dbReference type="InterPro" id="IPR023395">
    <property type="entry name" value="MCP_dom_sf"/>
</dbReference>
<evidence type="ECO:0000256" key="9">
    <source>
        <dbReference type="RuleBase" id="RU000488"/>
    </source>
</evidence>
<dbReference type="EMBL" id="JBJQOH010000007">
    <property type="protein sequence ID" value="KAL3680422.1"/>
    <property type="molecule type" value="Genomic_DNA"/>
</dbReference>
<reference evidence="10 11" key="1">
    <citation type="submission" date="2024-09" db="EMBL/GenBank/DDBJ databases">
        <title>Chromosome-scale assembly of Riccia sorocarpa.</title>
        <authorList>
            <person name="Paukszto L."/>
        </authorList>
    </citation>
    <scope>NUCLEOTIDE SEQUENCE [LARGE SCALE GENOMIC DNA]</scope>
    <source>
        <strain evidence="10">LP-2024</strain>
        <tissue evidence="10">Aerial parts of the thallus</tissue>
    </source>
</reference>
<evidence type="ECO:0000256" key="6">
    <source>
        <dbReference type="ARBA" id="ARBA00022989"/>
    </source>
</evidence>
<keyword evidence="6" id="KW-1133">Transmembrane helix</keyword>
<keyword evidence="4 8" id="KW-0812">Transmembrane</keyword>
<dbReference type="InterPro" id="IPR002067">
    <property type="entry name" value="MCP"/>
</dbReference>
<dbReference type="InterPro" id="IPR018108">
    <property type="entry name" value="MCP_transmembrane"/>
</dbReference>
<comment type="caution">
    <text evidence="10">The sequence shown here is derived from an EMBL/GenBank/DDBJ whole genome shotgun (WGS) entry which is preliminary data.</text>
</comment>
<keyword evidence="7 8" id="KW-0472">Membrane</keyword>